<dbReference type="EMBL" id="SDHW01000003">
    <property type="protein sequence ID" value="RXK59617.1"/>
    <property type="molecule type" value="Genomic_DNA"/>
</dbReference>
<dbReference type="OrthoDB" id="1467107at2"/>
<protein>
    <recommendedName>
        <fullName evidence="3">DUF3108 domain-containing protein</fullName>
    </recommendedName>
</protein>
<accession>A0A4Q1CH35</accession>
<evidence type="ECO:0000313" key="2">
    <source>
        <dbReference type="Proteomes" id="UP000290204"/>
    </source>
</evidence>
<reference evidence="1 2" key="1">
    <citation type="submission" date="2019-01" db="EMBL/GenBank/DDBJ databases">
        <title>Lacibacter sp. strain TTM-7.</title>
        <authorList>
            <person name="Chen W.-M."/>
        </authorList>
    </citation>
    <scope>NUCLEOTIDE SEQUENCE [LARGE SCALE GENOMIC DNA]</scope>
    <source>
        <strain evidence="1 2">TTM-7</strain>
    </source>
</reference>
<name>A0A4Q1CH35_9BACT</name>
<keyword evidence="2" id="KW-1185">Reference proteome</keyword>
<dbReference type="AlphaFoldDB" id="A0A4Q1CH35"/>
<dbReference type="RefSeq" id="WP_129130990.1">
    <property type="nucleotide sequence ID" value="NZ_SDHW01000003.1"/>
</dbReference>
<comment type="caution">
    <text evidence="1">The sequence shown here is derived from an EMBL/GenBank/DDBJ whole genome shotgun (WGS) entry which is preliminary data.</text>
</comment>
<organism evidence="1 2">
    <name type="scientific">Lacibacter luteus</name>
    <dbReference type="NCBI Taxonomy" id="2508719"/>
    <lineage>
        <taxon>Bacteria</taxon>
        <taxon>Pseudomonadati</taxon>
        <taxon>Bacteroidota</taxon>
        <taxon>Chitinophagia</taxon>
        <taxon>Chitinophagales</taxon>
        <taxon>Chitinophagaceae</taxon>
        <taxon>Lacibacter</taxon>
    </lineage>
</organism>
<evidence type="ECO:0000313" key="1">
    <source>
        <dbReference type="EMBL" id="RXK59617.1"/>
    </source>
</evidence>
<evidence type="ECO:0008006" key="3">
    <source>
        <dbReference type="Google" id="ProtNLM"/>
    </source>
</evidence>
<gene>
    <name evidence="1" type="ORF">ESA94_11130</name>
</gene>
<dbReference type="Proteomes" id="UP000290204">
    <property type="component" value="Unassembled WGS sequence"/>
</dbReference>
<sequence>MILLILLKQFFKLQRSVCVLLFFAVAGVCIPVYAQESNAVQLKGTGRVSTLTITYELQIASAKKRGHAESYNGSIKTIFIQDGKVRNRLVALMRIQSLFYFQSAIQGADTIISVKETGKDRIVNRFSNTEWDDLNRKYRNKRLAFFSDSILILNYTCYRAVVSLSDGKEITVFYTTAIQNEMLQLTEPAFAGIPGVVLQYTYQNKEATVVYKATNVTTDAIDPAVFQLPAAK</sequence>
<proteinExistence type="predicted"/>